<evidence type="ECO:0000256" key="2">
    <source>
        <dbReference type="ARBA" id="ARBA00023002"/>
    </source>
</evidence>
<dbReference type="RefSeq" id="XP_008096890.1">
    <property type="nucleotide sequence ID" value="XM_008098699.1"/>
</dbReference>
<keyword evidence="3" id="KW-0732">Signal</keyword>
<dbReference type="VEuPathDB" id="FungiDB:GLRG_08014"/>
<dbReference type="STRING" id="645133.E3QPU3"/>
<dbReference type="GO" id="GO:0015677">
    <property type="term" value="P:copper ion import"/>
    <property type="evidence" value="ECO:0007669"/>
    <property type="project" value="TreeGrafter"/>
</dbReference>
<dbReference type="GO" id="GO:0000293">
    <property type="term" value="F:ferric-chelate reductase activity"/>
    <property type="evidence" value="ECO:0007669"/>
    <property type="project" value="TreeGrafter"/>
</dbReference>
<evidence type="ECO:0000256" key="3">
    <source>
        <dbReference type="SAM" id="SignalP"/>
    </source>
</evidence>
<protein>
    <recommendedName>
        <fullName evidence="4">Ferric reductase NAD binding domain-containing protein</fullName>
    </recommendedName>
</protein>
<dbReference type="PANTHER" id="PTHR32361">
    <property type="entry name" value="FERRIC/CUPRIC REDUCTASE TRANSMEMBRANE COMPONENT"/>
    <property type="match status" value="1"/>
</dbReference>
<evidence type="ECO:0000313" key="5">
    <source>
        <dbReference type="EMBL" id="EFQ32870.1"/>
    </source>
</evidence>
<reference evidence="6" key="1">
    <citation type="journal article" date="2012" name="Nat. Genet.">
        <title>Lifestyle transitions in plant pathogenic Colletotrichum fungi deciphered by genome and transcriptome analyses.</title>
        <authorList>
            <person name="O'Connell R.J."/>
            <person name="Thon M.R."/>
            <person name="Hacquard S."/>
            <person name="Amyotte S.G."/>
            <person name="Kleemann J."/>
            <person name="Torres M.F."/>
            <person name="Damm U."/>
            <person name="Buiate E.A."/>
            <person name="Epstein L."/>
            <person name="Alkan N."/>
            <person name="Altmueller J."/>
            <person name="Alvarado-Balderrama L."/>
            <person name="Bauser C.A."/>
            <person name="Becker C."/>
            <person name="Birren B.W."/>
            <person name="Chen Z."/>
            <person name="Choi J."/>
            <person name="Crouch J.A."/>
            <person name="Duvick J.P."/>
            <person name="Farman M.A."/>
            <person name="Gan P."/>
            <person name="Heiman D."/>
            <person name="Henrissat B."/>
            <person name="Howard R.J."/>
            <person name="Kabbage M."/>
            <person name="Koch C."/>
            <person name="Kracher B."/>
            <person name="Kubo Y."/>
            <person name="Law A.D."/>
            <person name="Lebrun M.-H."/>
            <person name="Lee Y.-H."/>
            <person name="Miyara I."/>
            <person name="Moore N."/>
            <person name="Neumann U."/>
            <person name="Nordstroem K."/>
            <person name="Panaccione D.G."/>
            <person name="Panstruga R."/>
            <person name="Place M."/>
            <person name="Proctor R.H."/>
            <person name="Prusky D."/>
            <person name="Rech G."/>
            <person name="Reinhardt R."/>
            <person name="Rollins J.A."/>
            <person name="Rounsley S."/>
            <person name="Schardl C.L."/>
            <person name="Schwartz D.C."/>
            <person name="Shenoy N."/>
            <person name="Shirasu K."/>
            <person name="Sikhakolli U.R."/>
            <person name="Stueber K."/>
            <person name="Sukno S.A."/>
            <person name="Sweigard J.A."/>
            <person name="Takano Y."/>
            <person name="Takahara H."/>
            <person name="Trail F."/>
            <person name="van der Does H.C."/>
            <person name="Voll L.M."/>
            <person name="Will I."/>
            <person name="Young S."/>
            <person name="Zeng Q."/>
            <person name="Zhang J."/>
            <person name="Zhou S."/>
            <person name="Dickman M.B."/>
            <person name="Schulze-Lefert P."/>
            <person name="Ver Loren van Themaat E."/>
            <person name="Ma L.-J."/>
            <person name="Vaillancourt L.J."/>
        </authorList>
    </citation>
    <scope>NUCLEOTIDE SEQUENCE [LARGE SCALE GENOMIC DNA]</scope>
    <source>
        <strain evidence="6">M1.001 / M2 / FGSC 10212</strain>
    </source>
</reference>
<dbReference type="GO" id="GO:0005886">
    <property type="term" value="C:plasma membrane"/>
    <property type="evidence" value="ECO:0007669"/>
    <property type="project" value="TreeGrafter"/>
</dbReference>
<keyword evidence="2" id="KW-0560">Oxidoreductase</keyword>
<dbReference type="HOGENOM" id="CLU_2038748_0_0_1"/>
<dbReference type="InterPro" id="IPR039261">
    <property type="entry name" value="FNR_nucleotide-bd"/>
</dbReference>
<dbReference type="EMBL" id="GG697365">
    <property type="protein sequence ID" value="EFQ32870.1"/>
    <property type="molecule type" value="Genomic_DNA"/>
</dbReference>
<dbReference type="Proteomes" id="UP000008782">
    <property type="component" value="Unassembled WGS sequence"/>
</dbReference>
<organism evidence="6">
    <name type="scientific">Colletotrichum graminicola (strain M1.001 / M2 / FGSC 10212)</name>
    <name type="common">Maize anthracnose fungus</name>
    <name type="synonym">Glomerella graminicola</name>
    <dbReference type="NCBI Taxonomy" id="645133"/>
    <lineage>
        <taxon>Eukaryota</taxon>
        <taxon>Fungi</taxon>
        <taxon>Dikarya</taxon>
        <taxon>Ascomycota</taxon>
        <taxon>Pezizomycotina</taxon>
        <taxon>Sordariomycetes</taxon>
        <taxon>Hypocreomycetidae</taxon>
        <taxon>Glomerellales</taxon>
        <taxon>Glomerellaceae</taxon>
        <taxon>Colletotrichum</taxon>
        <taxon>Colletotrichum graminicola species complex</taxon>
    </lineage>
</organism>
<dbReference type="GeneID" id="24413379"/>
<dbReference type="OrthoDB" id="4494341at2759"/>
<feature type="domain" description="Ferric reductase NAD binding" evidence="4">
    <location>
        <begin position="44"/>
        <end position="90"/>
    </location>
</feature>
<name>E3QPU3_COLGM</name>
<dbReference type="Pfam" id="PF08030">
    <property type="entry name" value="NAD_binding_6"/>
    <property type="match status" value="1"/>
</dbReference>
<keyword evidence="1" id="KW-0813">Transport</keyword>
<feature type="signal peptide" evidence="3">
    <location>
        <begin position="1"/>
        <end position="18"/>
    </location>
</feature>
<accession>E3QPU3</accession>
<keyword evidence="6" id="KW-1185">Reference proteome</keyword>
<gene>
    <name evidence="5" type="ORF">GLRG_08014</name>
</gene>
<evidence type="ECO:0000256" key="1">
    <source>
        <dbReference type="ARBA" id="ARBA00022448"/>
    </source>
</evidence>
<dbReference type="AlphaFoldDB" id="E3QPU3"/>
<dbReference type="InterPro" id="IPR051410">
    <property type="entry name" value="Ferric/Cupric_Reductase"/>
</dbReference>
<proteinExistence type="predicted"/>
<dbReference type="InterPro" id="IPR013121">
    <property type="entry name" value="Fe_red_NAD-bd_6"/>
</dbReference>
<dbReference type="GO" id="GO:0006826">
    <property type="term" value="P:iron ion transport"/>
    <property type="evidence" value="ECO:0007669"/>
    <property type="project" value="TreeGrafter"/>
</dbReference>
<dbReference type="GO" id="GO:0006879">
    <property type="term" value="P:intracellular iron ion homeostasis"/>
    <property type="evidence" value="ECO:0007669"/>
    <property type="project" value="TreeGrafter"/>
</dbReference>
<sequence>MWVRPWLAEILKLPNCSALLTVKLFVTRELIQQRHLPSPDISNSETVISYFYKRPDIMKLLQEEVENQIGAMFVMVCGPGGLSDDARAAVRQCQRSGHEVCFEENCFSWWWRIRGLF</sequence>
<evidence type="ECO:0000259" key="4">
    <source>
        <dbReference type="Pfam" id="PF08030"/>
    </source>
</evidence>
<dbReference type="Gene3D" id="3.40.50.80">
    <property type="entry name" value="Nucleotide-binding domain of ferredoxin-NADP reductase (FNR) module"/>
    <property type="match status" value="1"/>
</dbReference>
<evidence type="ECO:0000313" key="6">
    <source>
        <dbReference type="Proteomes" id="UP000008782"/>
    </source>
</evidence>
<feature type="chain" id="PRO_5003179908" description="Ferric reductase NAD binding domain-containing protein" evidence="3">
    <location>
        <begin position="19"/>
        <end position="117"/>
    </location>
</feature>
<dbReference type="PANTHER" id="PTHR32361:SF12">
    <property type="entry name" value="PUTATIVE (AFU_ORTHOLOGUE AFUA_1G14340)-RELATED"/>
    <property type="match status" value="1"/>
</dbReference>